<protein>
    <submittedName>
        <fullName evidence="1">Uncharacterized protein</fullName>
    </submittedName>
</protein>
<evidence type="ECO:0000313" key="2">
    <source>
        <dbReference type="Proteomes" id="UP001408789"/>
    </source>
</evidence>
<name>A0AAP0GT60_9ASTR</name>
<gene>
    <name evidence="1" type="ORF">SSX86_023146</name>
</gene>
<dbReference type="Proteomes" id="UP001408789">
    <property type="component" value="Unassembled WGS sequence"/>
</dbReference>
<keyword evidence="2" id="KW-1185">Reference proteome</keyword>
<reference evidence="1 2" key="1">
    <citation type="submission" date="2024-04" db="EMBL/GenBank/DDBJ databases">
        <title>The reference genome of an endangered Asteraceae, Deinandra increscens subsp. villosa, native to the Central Coast of California.</title>
        <authorList>
            <person name="Guilliams M."/>
            <person name="Hasenstab-Lehman K."/>
            <person name="Meyer R."/>
            <person name="Mcevoy S."/>
        </authorList>
    </citation>
    <scope>NUCLEOTIDE SEQUENCE [LARGE SCALE GENOMIC DNA]</scope>
    <source>
        <tissue evidence="1">Leaf</tissue>
    </source>
</reference>
<accession>A0AAP0GT60</accession>
<sequence>MVFHRSSPLSPQTDDVFDLAWSSDGVSDLAWSSDSEIGFTLYPLEGSDGGAAGGGGASFGHGMQVLMSVLWSSCAYAYICTLELRFILQAMSLTTHPAAVAPLGQGRGPLWKPTSLNPQARLSVSAHEIRSDLAAYNQ</sequence>
<evidence type="ECO:0000313" key="1">
    <source>
        <dbReference type="EMBL" id="KAK9058305.1"/>
    </source>
</evidence>
<organism evidence="1 2">
    <name type="scientific">Deinandra increscens subsp. villosa</name>
    <dbReference type="NCBI Taxonomy" id="3103831"/>
    <lineage>
        <taxon>Eukaryota</taxon>
        <taxon>Viridiplantae</taxon>
        <taxon>Streptophyta</taxon>
        <taxon>Embryophyta</taxon>
        <taxon>Tracheophyta</taxon>
        <taxon>Spermatophyta</taxon>
        <taxon>Magnoliopsida</taxon>
        <taxon>eudicotyledons</taxon>
        <taxon>Gunneridae</taxon>
        <taxon>Pentapetalae</taxon>
        <taxon>asterids</taxon>
        <taxon>campanulids</taxon>
        <taxon>Asterales</taxon>
        <taxon>Asteraceae</taxon>
        <taxon>Asteroideae</taxon>
        <taxon>Heliantheae alliance</taxon>
        <taxon>Madieae</taxon>
        <taxon>Madiinae</taxon>
        <taxon>Deinandra</taxon>
    </lineage>
</organism>
<dbReference type="AlphaFoldDB" id="A0AAP0GT60"/>
<dbReference type="EMBL" id="JBCNJP010000023">
    <property type="protein sequence ID" value="KAK9058305.1"/>
    <property type="molecule type" value="Genomic_DNA"/>
</dbReference>
<proteinExistence type="predicted"/>
<comment type="caution">
    <text evidence="1">The sequence shown here is derived from an EMBL/GenBank/DDBJ whole genome shotgun (WGS) entry which is preliminary data.</text>
</comment>